<evidence type="ECO:0000313" key="2">
    <source>
        <dbReference type="Proteomes" id="UP000033684"/>
    </source>
</evidence>
<proteinExistence type="predicted"/>
<sequence length="73" mass="8556">MTVWAIAAVQRQEVVPLREFLVKLSGRQMLHKQEFSYTELLAGLWTFLAMFEAMKSYSPQELAELKKADQQFF</sequence>
<comment type="caution">
    <text evidence="1">The sequence shown here is derived from an EMBL/GenBank/DDBJ whole genome shotgun (WGS) entry which is preliminary data.</text>
</comment>
<dbReference type="AlphaFoldDB" id="A0A0F3IMB2"/>
<keyword evidence="2" id="KW-1185">Reference proteome</keyword>
<organism evidence="1 2">
    <name type="scientific">Methylocucumis oryzae</name>
    <dbReference type="NCBI Taxonomy" id="1632867"/>
    <lineage>
        <taxon>Bacteria</taxon>
        <taxon>Pseudomonadati</taxon>
        <taxon>Pseudomonadota</taxon>
        <taxon>Gammaproteobacteria</taxon>
        <taxon>Methylococcales</taxon>
        <taxon>Methylococcaceae</taxon>
        <taxon>Methylocucumis</taxon>
    </lineage>
</organism>
<dbReference type="EMBL" id="LAJX01000015">
    <property type="protein sequence ID" value="KJV07861.1"/>
    <property type="molecule type" value="Genomic_DNA"/>
</dbReference>
<dbReference type="Proteomes" id="UP000033684">
    <property type="component" value="Unassembled WGS sequence"/>
</dbReference>
<name>A0A0F3IMB2_9GAMM</name>
<reference evidence="2" key="1">
    <citation type="submission" date="2015-03" db="EMBL/GenBank/DDBJ databases">
        <title>Draft genome sequence of a novel methanotroph (Sn10-6) isolated from flooded ricefield rhizosphere in India.</title>
        <authorList>
            <person name="Pandit P.S."/>
            <person name="Pore S.D."/>
            <person name="Arora P."/>
            <person name="Kapse N.G."/>
            <person name="Dhakephalkar P.K."/>
            <person name="Rahalkar M.C."/>
        </authorList>
    </citation>
    <scope>NUCLEOTIDE SEQUENCE [LARGE SCALE GENOMIC DNA]</scope>
    <source>
        <strain evidence="2">Sn10-6</strain>
    </source>
</reference>
<evidence type="ECO:0000313" key="1">
    <source>
        <dbReference type="EMBL" id="KJV07861.1"/>
    </source>
</evidence>
<reference evidence="1 2" key="2">
    <citation type="journal article" date="2016" name="Microb. Ecol.">
        <title>Genome Characteristics of a Novel Type I Methanotroph (Sn10-6) Isolated from a Flooded Indian Rice Field.</title>
        <authorList>
            <person name="Rahalkar M.C."/>
            <person name="Pandit P.S."/>
            <person name="Dhakephalkar P.K."/>
            <person name="Pore S."/>
            <person name="Arora P."/>
            <person name="Kapse N."/>
        </authorList>
    </citation>
    <scope>NUCLEOTIDE SEQUENCE [LARGE SCALE GENOMIC DNA]</scope>
    <source>
        <strain evidence="1 2">Sn10-6</strain>
    </source>
</reference>
<protein>
    <submittedName>
        <fullName evidence="1">Uncharacterized protein</fullName>
    </submittedName>
</protein>
<accession>A0A0F3IMB2</accession>
<gene>
    <name evidence="1" type="ORF">VZ94_02085</name>
</gene>